<name>A0A8T1U552_9STRA</name>
<dbReference type="EMBL" id="JAENGZ010000763">
    <property type="protein sequence ID" value="KAG6954184.1"/>
    <property type="molecule type" value="Genomic_DNA"/>
</dbReference>
<evidence type="ECO:0008006" key="3">
    <source>
        <dbReference type="Google" id="ProtNLM"/>
    </source>
</evidence>
<dbReference type="AlphaFoldDB" id="A0A8T1U552"/>
<organism evidence="1 2">
    <name type="scientific">Phytophthora cactorum</name>
    <dbReference type="NCBI Taxonomy" id="29920"/>
    <lineage>
        <taxon>Eukaryota</taxon>
        <taxon>Sar</taxon>
        <taxon>Stramenopiles</taxon>
        <taxon>Oomycota</taxon>
        <taxon>Peronosporomycetes</taxon>
        <taxon>Peronosporales</taxon>
        <taxon>Peronosporaceae</taxon>
        <taxon>Phytophthora</taxon>
    </lineage>
</organism>
<sequence length="148" mass="17082">MAIRQDRYNTVKWMVEHIPFRRLGYDILKLFHELGTSGTVNNLIRSEESRAHQVAACANRSEGCSAKVIKNAVDKGHVTVLNWLHHQYPEHAPMVIDRWAGMEHKFEVVLFLHVHFPQVITPEFLANVRQYDVNRVISAWLADNCPSP</sequence>
<accession>A0A8T1U552</accession>
<gene>
    <name evidence="1" type="ORF">JG687_00011947</name>
</gene>
<reference evidence="1" key="1">
    <citation type="submission" date="2021-01" db="EMBL/GenBank/DDBJ databases">
        <title>Phytophthora aleatoria, a newly-described species from Pinus radiata is distinct from Phytophthora cactorum isolates based on comparative genomics.</title>
        <authorList>
            <person name="Mcdougal R."/>
            <person name="Panda P."/>
            <person name="Williams N."/>
            <person name="Studholme D.J."/>
        </authorList>
    </citation>
    <scope>NUCLEOTIDE SEQUENCE</scope>
    <source>
        <strain evidence="1">NZFS 3830</strain>
    </source>
</reference>
<evidence type="ECO:0000313" key="1">
    <source>
        <dbReference type="EMBL" id="KAG6954184.1"/>
    </source>
</evidence>
<comment type="caution">
    <text evidence="1">The sequence shown here is derived from an EMBL/GenBank/DDBJ whole genome shotgun (WGS) entry which is preliminary data.</text>
</comment>
<proteinExistence type="predicted"/>
<dbReference type="VEuPathDB" id="FungiDB:PC110_g6100"/>
<protein>
    <recommendedName>
        <fullName evidence="3">Ankyrin repeat-containing domain</fullName>
    </recommendedName>
</protein>
<evidence type="ECO:0000313" key="2">
    <source>
        <dbReference type="Proteomes" id="UP000688947"/>
    </source>
</evidence>
<dbReference type="Proteomes" id="UP000688947">
    <property type="component" value="Unassembled WGS sequence"/>
</dbReference>